<comment type="caution">
    <text evidence="1">The sequence shown here is derived from an EMBL/GenBank/DDBJ whole genome shotgun (WGS) entry which is preliminary data.</text>
</comment>
<protein>
    <submittedName>
        <fullName evidence="1">Uncharacterized protein</fullName>
    </submittedName>
</protein>
<accession>X1UNW2</accession>
<feature type="non-terminal residue" evidence="1">
    <location>
        <position position="1"/>
    </location>
</feature>
<name>X1UNW2_9ZZZZ</name>
<sequence>KSGVKFEESLEDEVVQETKLDIIDKLQEVLSLDKIEDLLDEPLEGIKEKVAEIIEDKLNMETEHFFDYFRNSEDDMIRII</sequence>
<evidence type="ECO:0000313" key="1">
    <source>
        <dbReference type="EMBL" id="GAJ19168.1"/>
    </source>
</evidence>
<dbReference type="EMBL" id="BARW01041948">
    <property type="protein sequence ID" value="GAJ19168.1"/>
    <property type="molecule type" value="Genomic_DNA"/>
</dbReference>
<reference evidence="1" key="1">
    <citation type="journal article" date="2014" name="Front. Microbiol.">
        <title>High frequency of phylogenetically diverse reductive dehalogenase-homologous genes in deep subseafloor sedimentary metagenomes.</title>
        <authorList>
            <person name="Kawai M."/>
            <person name="Futagami T."/>
            <person name="Toyoda A."/>
            <person name="Takaki Y."/>
            <person name="Nishi S."/>
            <person name="Hori S."/>
            <person name="Arai W."/>
            <person name="Tsubouchi T."/>
            <person name="Morono Y."/>
            <person name="Uchiyama I."/>
            <person name="Ito T."/>
            <person name="Fujiyama A."/>
            <person name="Inagaki F."/>
            <person name="Takami H."/>
        </authorList>
    </citation>
    <scope>NUCLEOTIDE SEQUENCE</scope>
    <source>
        <strain evidence="1">Expedition CK06-06</strain>
    </source>
</reference>
<gene>
    <name evidence="1" type="ORF">S12H4_62490</name>
</gene>
<organism evidence="1">
    <name type="scientific">marine sediment metagenome</name>
    <dbReference type="NCBI Taxonomy" id="412755"/>
    <lineage>
        <taxon>unclassified sequences</taxon>
        <taxon>metagenomes</taxon>
        <taxon>ecological metagenomes</taxon>
    </lineage>
</organism>
<proteinExistence type="predicted"/>
<dbReference type="AlphaFoldDB" id="X1UNW2"/>
<feature type="non-terminal residue" evidence="1">
    <location>
        <position position="80"/>
    </location>
</feature>